<dbReference type="Gene3D" id="3.30.565.10">
    <property type="entry name" value="Histidine kinase-like ATPase, C-terminal domain"/>
    <property type="match status" value="1"/>
</dbReference>
<evidence type="ECO:0000256" key="24">
    <source>
        <dbReference type="SAM" id="Phobius"/>
    </source>
</evidence>
<evidence type="ECO:0000256" key="7">
    <source>
        <dbReference type="ARBA" id="ARBA00022553"/>
    </source>
</evidence>
<dbReference type="SUPFAM" id="SSF55874">
    <property type="entry name" value="ATPase domain of HSP90 chaperone/DNA topoisomerase II/histidine kinase"/>
    <property type="match status" value="1"/>
</dbReference>
<dbReference type="InterPro" id="IPR036890">
    <property type="entry name" value="HATPase_C_sf"/>
</dbReference>
<reference evidence="28" key="1">
    <citation type="journal article" date="2019" name="Int. J. Syst. Evol. Microbiol.">
        <title>The Global Catalogue of Microorganisms (GCM) 10K type strain sequencing project: providing services to taxonomists for standard genome sequencing and annotation.</title>
        <authorList>
            <consortium name="The Broad Institute Genomics Platform"/>
            <consortium name="The Broad Institute Genome Sequencing Center for Infectious Disease"/>
            <person name="Wu L."/>
            <person name="Ma J."/>
        </authorList>
    </citation>
    <scope>NUCLEOTIDE SEQUENCE [LARGE SCALE GENOMIC DNA]</scope>
    <source>
        <strain evidence="28">JCM 17688</strain>
    </source>
</reference>
<keyword evidence="17" id="KW-0902">Two-component regulatory system</keyword>
<dbReference type="EMBL" id="BAABFR010000121">
    <property type="protein sequence ID" value="GAA4404365.1"/>
    <property type="molecule type" value="Genomic_DNA"/>
</dbReference>
<dbReference type="CDD" id="cd00082">
    <property type="entry name" value="HisKA"/>
    <property type="match status" value="1"/>
</dbReference>
<evidence type="ECO:0000256" key="15">
    <source>
        <dbReference type="ARBA" id="ARBA00022912"/>
    </source>
</evidence>
<comment type="catalytic activity">
    <reaction evidence="1">
        <text>ATP + protein L-histidine = ADP + protein N-phospho-L-histidine.</text>
        <dbReference type="EC" id="2.7.13.3"/>
    </reaction>
</comment>
<evidence type="ECO:0000256" key="22">
    <source>
        <dbReference type="ARBA" id="ARBA00041776"/>
    </source>
</evidence>
<evidence type="ECO:0000256" key="6">
    <source>
        <dbReference type="ARBA" id="ARBA00022475"/>
    </source>
</evidence>
<evidence type="ECO:0000256" key="3">
    <source>
        <dbReference type="ARBA" id="ARBA00001946"/>
    </source>
</evidence>
<keyword evidence="14" id="KW-0460">Magnesium</keyword>
<comment type="subcellular location">
    <subcellularLocation>
        <location evidence="4">Cell membrane</location>
        <topology evidence="4">Multi-pass membrane protein</topology>
    </subcellularLocation>
</comment>
<protein>
    <recommendedName>
        <fullName evidence="21">Signal transduction histidine-protein kinase/phosphatase MprB</fullName>
        <ecNumber evidence="5">2.7.13.3</ecNumber>
    </recommendedName>
    <alternativeName>
        <fullName evidence="22">Mycobacterial persistence regulator B</fullName>
    </alternativeName>
</protein>
<evidence type="ECO:0000256" key="11">
    <source>
        <dbReference type="ARBA" id="ARBA00022777"/>
    </source>
</evidence>
<feature type="domain" description="HAMP" evidence="26">
    <location>
        <begin position="204"/>
        <end position="256"/>
    </location>
</feature>
<sequence length="558" mass="59905">MTVGAGRAFAGHAQAHADARHRRPMRDPNPLTRKVSFRWRVTLLAAIVVGVAVAVMAASAFFVVKRAMYADVDNRLHQQMDSVTPAMSTPVTQFTTVMMMLMFRPDLSVNRTMVVYPDGTPYHSGSVPLGAPERAVIAGTETSSLRSVGDTRVLAQHLDNGVTLIVAEDLTPTQNLLSELAVVLFVVGACGVVLAAVAGTAVARGGLRPVQRLTEAAERVAKTDDLTPIPVVGRDELARLTRSFNTMLTALAESRDRQSRLVADAGHELRTPLTSLRTNVELLIATRRPGAPTIPEEEMQELSDDVLAQVEELTTLIGDLVDLAREDAPEAVQEEVDLEEIVVKAVERVQRRRPDVQFEVTTAPWRVYGDQGGLSRAVINVLDNAAKFSPDDGAVRVELRETGVERAVLTVADSGPGIPAQDRDLVFERFYRSMASRAMPGSGLGLAIVKQVVLRHGGTVTVGDSDTGGALVALQLPGTPIEGGRPARVVNRDARQLPRISLPTKRHRVASDLTGDARRVVGDDTAGGDRAGDRSAETIATTGCSEPVAEADETRMET</sequence>
<evidence type="ECO:0000256" key="5">
    <source>
        <dbReference type="ARBA" id="ARBA00012438"/>
    </source>
</evidence>
<keyword evidence="12" id="KW-0378">Hydrolase</keyword>
<dbReference type="SUPFAM" id="SSF47384">
    <property type="entry name" value="Homodimeric domain of signal transducing histidine kinase"/>
    <property type="match status" value="1"/>
</dbReference>
<proteinExistence type="predicted"/>
<dbReference type="SMART" id="SM00304">
    <property type="entry name" value="HAMP"/>
    <property type="match status" value="1"/>
</dbReference>
<feature type="domain" description="Histidine kinase" evidence="25">
    <location>
        <begin position="264"/>
        <end position="480"/>
    </location>
</feature>
<keyword evidence="6" id="KW-1003">Cell membrane</keyword>
<feature type="region of interest" description="Disordered" evidence="23">
    <location>
        <begin position="1"/>
        <end position="29"/>
    </location>
</feature>
<keyword evidence="28" id="KW-1185">Reference proteome</keyword>
<keyword evidence="13" id="KW-0067">ATP-binding</keyword>
<evidence type="ECO:0000256" key="19">
    <source>
        <dbReference type="ARBA" id="ARBA00023026"/>
    </source>
</evidence>
<dbReference type="InterPro" id="IPR005467">
    <property type="entry name" value="His_kinase_dom"/>
</dbReference>
<dbReference type="SMART" id="SM00387">
    <property type="entry name" value="HATPase_c"/>
    <property type="match status" value="1"/>
</dbReference>
<dbReference type="InterPro" id="IPR036097">
    <property type="entry name" value="HisK_dim/P_sf"/>
</dbReference>
<dbReference type="PANTHER" id="PTHR44936">
    <property type="entry name" value="SENSOR PROTEIN CREC"/>
    <property type="match status" value="1"/>
</dbReference>
<feature type="transmembrane region" description="Helical" evidence="24">
    <location>
        <begin position="83"/>
        <end position="103"/>
    </location>
</feature>
<dbReference type="Gene3D" id="6.10.340.10">
    <property type="match status" value="1"/>
</dbReference>
<dbReference type="PROSITE" id="PS50885">
    <property type="entry name" value="HAMP"/>
    <property type="match status" value="1"/>
</dbReference>
<dbReference type="PRINTS" id="PR00344">
    <property type="entry name" value="BCTRLSENSOR"/>
</dbReference>
<evidence type="ECO:0000256" key="2">
    <source>
        <dbReference type="ARBA" id="ARBA00001936"/>
    </source>
</evidence>
<feature type="transmembrane region" description="Helical" evidence="24">
    <location>
        <begin position="180"/>
        <end position="203"/>
    </location>
</feature>
<evidence type="ECO:0000256" key="20">
    <source>
        <dbReference type="ARBA" id="ARBA00023211"/>
    </source>
</evidence>
<dbReference type="CDD" id="cd00075">
    <property type="entry name" value="HATPase"/>
    <property type="match status" value="1"/>
</dbReference>
<keyword evidence="18" id="KW-0346">Stress response</keyword>
<dbReference type="SMART" id="SM00388">
    <property type="entry name" value="HisKA"/>
    <property type="match status" value="1"/>
</dbReference>
<keyword evidence="20" id="KW-0464">Manganese</keyword>
<evidence type="ECO:0000256" key="23">
    <source>
        <dbReference type="SAM" id="MobiDB-lite"/>
    </source>
</evidence>
<keyword evidence="7" id="KW-0597">Phosphoprotein</keyword>
<evidence type="ECO:0000259" key="25">
    <source>
        <dbReference type="PROSITE" id="PS50109"/>
    </source>
</evidence>
<dbReference type="Proteomes" id="UP001500635">
    <property type="component" value="Unassembled WGS sequence"/>
</dbReference>
<dbReference type="InterPro" id="IPR050980">
    <property type="entry name" value="2C_sensor_his_kinase"/>
</dbReference>
<evidence type="ECO:0000256" key="21">
    <source>
        <dbReference type="ARBA" id="ARBA00040454"/>
    </source>
</evidence>
<evidence type="ECO:0000313" key="28">
    <source>
        <dbReference type="Proteomes" id="UP001500635"/>
    </source>
</evidence>
<keyword evidence="24" id="KW-0472">Membrane</keyword>
<evidence type="ECO:0000256" key="18">
    <source>
        <dbReference type="ARBA" id="ARBA00023016"/>
    </source>
</evidence>
<evidence type="ECO:0000256" key="13">
    <source>
        <dbReference type="ARBA" id="ARBA00022840"/>
    </source>
</evidence>
<dbReference type="InterPro" id="IPR003594">
    <property type="entry name" value="HATPase_dom"/>
</dbReference>
<dbReference type="InterPro" id="IPR004358">
    <property type="entry name" value="Sig_transdc_His_kin-like_C"/>
</dbReference>
<dbReference type="EC" id="2.7.13.3" evidence="5"/>
<dbReference type="SUPFAM" id="SSF158472">
    <property type="entry name" value="HAMP domain-like"/>
    <property type="match status" value="1"/>
</dbReference>
<comment type="caution">
    <text evidence="27">The sequence shown here is derived from an EMBL/GenBank/DDBJ whole genome shotgun (WGS) entry which is preliminary data.</text>
</comment>
<keyword evidence="8" id="KW-0808">Transferase</keyword>
<gene>
    <name evidence="27" type="ORF">GCM10023147_46760</name>
</gene>
<accession>A0ABP8KDL4</accession>
<evidence type="ECO:0000256" key="16">
    <source>
        <dbReference type="ARBA" id="ARBA00022989"/>
    </source>
</evidence>
<organism evidence="27 28">
    <name type="scientific">Tsukamurella soli</name>
    <dbReference type="NCBI Taxonomy" id="644556"/>
    <lineage>
        <taxon>Bacteria</taxon>
        <taxon>Bacillati</taxon>
        <taxon>Actinomycetota</taxon>
        <taxon>Actinomycetes</taxon>
        <taxon>Mycobacteriales</taxon>
        <taxon>Tsukamurellaceae</taxon>
        <taxon>Tsukamurella</taxon>
    </lineage>
</organism>
<evidence type="ECO:0000256" key="1">
    <source>
        <dbReference type="ARBA" id="ARBA00000085"/>
    </source>
</evidence>
<keyword evidence="11 27" id="KW-0418">Kinase</keyword>
<dbReference type="InterPro" id="IPR003661">
    <property type="entry name" value="HisK_dim/P_dom"/>
</dbReference>
<evidence type="ECO:0000256" key="8">
    <source>
        <dbReference type="ARBA" id="ARBA00022679"/>
    </source>
</evidence>
<dbReference type="InterPro" id="IPR003660">
    <property type="entry name" value="HAMP_dom"/>
</dbReference>
<evidence type="ECO:0000256" key="17">
    <source>
        <dbReference type="ARBA" id="ARBA00023012"/>
    </source>
</evidence>
<feature type="transmembrane region" description="Helical" evidence="24">
    <location>
        <begin position="41"/>
        <end position="63"/>
    </location>
</feature>
<feature type="compositionally biased region" description="Low complexity" evidence="23">
    <location>
        <begin position="1"/>
        <end position="16"/>
    </location>
</feature>
<keyword evidence="15" id="KW-0904">Protein phosphatase</keyword>
<feature type="region of interest" description="Disordered" evidence="23">
    <location>
        <begin position="517"/>
        <end position="558"/>
    </location>
</feature>
<dbReference type="Gene3D" id="1.10.287.130">
    <property type="match status" value="1"/>
</dbReference>
<dbReference type="GO" id="GO:0016301">
    <property type="term" value="F:kinase activity"/>
    <property type="evidence" value="ECO:0007669"/>
    <property type="project" value="UniProtKB-KW"/>
</dbReference>
<keyword evidence="19" id="KW-0843">Virulence</keyword>
<dbReference type="CDD" id="cd06225">
    <property type="entry name" value="HAMP"/>
    <property type="match status" value="1"/>
</dbReference>
<evidence type="ECO:0000256" key="12">
    <source>
        <dbReference type="ARBA" id="ARBA00022801"/>
    </source>
</evidence>
<comment type="cofactor">
    <cofactor evidence="2">
        <name>Mn(2+)</name>
        <dbReference type="ChEBI" id="CHEBI:29035"/>
    </cofactor>
</comment>
<name>A0ABP8KDL4_9ACTN</name>
<dbReference type="PROSITE" id="PS50109">
    <property type="entry name" value="HIS_KIN"/>
    <property type="match status" value="1"/>
</dbReference>
<evidence type="ECO:0000256" key="10">
    <source>
        <dbReference type="ARBA" id="ARBA00022741"/>
    </source>
</evidence>
<dbReference type="PANTHER" id="PTHR44936:SF9">
    <property type="entry name" value="SENSOR PROTEIN CREC"/>
    <property type="match status" value="1"/>
</dbReference>
<evidence type="ECO:0000259" key="26">
    <source>
        <dbReference type="PROSITE" id="PS50885"/>
    </source>
</evidence>
<dbReference type="Pfam" id="PF00512">
    <property type="entry name" value="HisKA"/>
    <property type="match status" value="1"/>
</dbReference>
<comment type="cofactor">
    <cofactor evidence="3">
        <name>Mg(2+)</name>
        <dbReference type="ChEBI" id="CHEBI:18420"/>
    </cofactor>
</comment>
<evidence type="ECO:0000313" key="27">
    <source>
        <dbReference type="EMBL" id="GAA4404365.1"/>
    </source>
</evidence>
<keyword evidence="10" id="KW-0547">Nucleotide-binding</keyword>
<dbReference type="Pfam" id="PF02518">
    <property type="entry name" value="HATPase_c"/>
    <property type="match status" value="1"/>
</dbReference>
<evidence type="ECO:0000256" key="9">
    <source>
        <dbReference type="ARBA" id="ARBA00022692"/>
    </source>
</evidence>
<keyword evidence="9 24" id="KW-0812">Transmembrane</keyword>
<keyword evidence="16 24" id="KW-1133">Transmembrane helix</keyword>
<evidence type="ECO:0000256" key="14">
    <source>
        <dbReference type="ARBA" id="ARBA00022842"/>
    </source>
</evidence>
<dbReference type="Pfam" id="PF00672">
    <property type="entry name" value="HAMP"/>
    <property type="match status" value="1"/>
</dbReference>
<evidence type="ECO:0000256" key="4">
    <source>
        <dbReference type="ARBA" id="ARBA00004651"/>
    </source>
</evidence>